<comment type="similarity">
    <text evidence="4 5 6">Belongs to the class I-like SAM-binding methyltransferase superfamily. Erg6/SMT family.</text>
</comment>
<dbReference type="PROSITE" id="PS51685">
    <property type="entry name" value="SAM_MT_ERG6_SMT"/>
    <property type="match status" value="1"/>
</dbReference>
<evidence type="ECO:0000259" key="7">
    <source>
        <dbReference type="PROSITE" id="PS51685"/>
    </source>
</evidence>
<gene>
    <name evidence="8" type="ORF">BC936DRAFT_146790</name>
</gene>
<evidence type="ECO:0000313" key="9">
    <source>
        <dbReference type="Proteomes" id="UP000268093"/>
    </source>
</evidence>
<dbReference type="InterPro" id="IPR013705">
    <property type="entry name" value="Sterol_MeTrfase_C"/>
</dbReference>
<dbReference type="EC" id="2.1.1.-" evidence="6"/>
<keyword evidence="3 5" id="KW-0949">S-adenosyl-L-methionine</keyword>
<dbReference type="GO" id="GO:0005783">
    <property type="term" value="C:endoplasmic reticulum"/>
    <property type="evidence" value="ECO:0007669"/>
    <property type="project" value="TreeGrafter"/>
</dbReference>
<organism evidence="8 9">
    <name type="scientific">Jimgerdemannia flammicorona</name>
    <dbReference type="NCBI Taxonomy" id="994334"/>
    <lineage>
        <taxon>Eukaryota</taxon>
        <taxon>Fungi</taxon>
        <taxon>Fungi incertae sedis</taxon>
        <taxon>Mucoromycota</taxon>
        <taxon>Mucoromycotina</taxon>
        <taxon>Endogonomycetes</taxon>
        <taxon>Endogonales</taxon>
        <taxon>Endogonaceae</taxon>
        <taxon>Jimgerdemannia</taxon>
    </lineage>
</organism>
<sequence length="495" mass="55279">MSKQATGCEHVCELIITRIRFHCSKKNLGETIHAIDLNSGASCPASRASLYLPPSSLVSSLFFFTRIFRPLNSLLASLPLTIPPFFNERTNMPVNPDSYVEEKERMKKFHGSIVEEKSGLVTSFKKVTQKNEELNAKAVDTYYSNWEDRKDIKNTEEGVQKRRANAQIMTNAFYDLVTDFYEYGWGQSFHFCQLYKVPKIVSRQLFPGDTFEENTNRHEAYLSVKLGLKRGMKVLDVGCGVGGPLREVVKSSGGAHVTGLNNNAYQIERCEAYSRKYGLTDFTAFIKGDFTKMPIADATFDAVFSVEATVHAPKLEMVYGEIFRVLKPGGKYACYEWCVTEKYDENDLFQKKIVHGIEVSSVGFFGYLRYGLIVFIQEGNSISKMYKTTACLNAAKSVGFIVLEEGDVAPVTSATEPWYYALSNASGLRGFARSPIGRVVTHTTVTILQALYILPAGVKETSALLNDAADKLIQGGELGIFTPMYFFLVQKPHAA</sequence>
<evidence type="ECO:0000256" key="3">
    <source>
        <dbReference type="ARBA" id="ARBA00022691"/>
    </source>
</evidence>
<keyword evidence="6" id="KW-0753">Steroid metabolism</keyword>
<dbReference type="CDD" id="cd02440">
    <property type="entry name" value="AdoMet_MTases"/>
    <property type="match status" value="1"/>
</dbReference>
<reference evidence="8 9" key="1">
    <citation type="journal article" date="2018" name="New Phytol.">
        <title>Phylogenomics of Endogonaceae and evolution of mycorrhizas within Mucoromycota.</title>
        <authorList>
            <person name="Chang Y."/>
            <person name="Desiro A."/>
            <person name="Na H."/>
            <person name="Sandor L."/>
            <person name="Lipzen A."/>
            <person name="Clum A."/>
            <person name="Barry K."/>
            <person name="Grigoriev I.V."/>
            <person name="Martin F.M."/>
            <person name="Stajich J.E."/>
            <person name="Smith M.E."/>
            <person name="Bonito G."/>
            <person name="Spatafora J.W."/>
        </authorList>
    </citation>
    <scope>NUCLEOTIDE SEQUENCE [LARGE SCALE GENOMIC DNA]</scope>
    <source>
        <strain evidence="8 9">GMNB39</strain>
    </source>
</reference>
<dbReference type="GO" id="GO:0016126">
    <property type="term" value="P:sterol biosynthetic process"/>
    <property type="evidence" value="ECO:0007669"/>
    <property type="project" value="UniProtKB-KW"/>
</dbReference>
<dbReference type="PANTHER" id="PTHR44068">
    <property type="entry name" value="ZGC:194242"/>
    <property type="match status" value="1"/>
</dbReference>
<comment type="function">
    <text evidence="6">Catalyzes the transfer of methyl groups from S-adenosyl-methionine to the C-24 of sterols.</text>
</comment>
<dbReference type="PANTHER" id="PTHR44068:SF1">
    <property type="entry name" value="HYPOTHETICAL LOC100005854"/>
    <property type="match status" value="1"/>
</dbReference>
<dbReference type="GO" id="GO:0003838">
    <property type="term" value="F:sterol 24-C-methyltransferase activity"/>
    <property type="evidence" value="ECO:0007669"/>
    <property type="project" value="TreeGrafter"/>
</dbReference>
<dbReference type="GO" id="GO:0032259">
    <property type="term" value="P:methylation"/>
    <property type="evidence" value="ECO:0007669"/>
    <property type="project" value="UniProtKB-KW"/>
</dbReference>
<keyword evidence="6" id="KW-0444">Lipid biosynthesis</keyword>
<dbReference type="Gene3D" id="3.40.50.150">
    <property type="entry name" value="Vaccinia Virus protein VP39"/>
    <property type="match status" value="1"/>
</dbReference>
<keyword evidence="1 5" id="KW-0489">Methyltransferase</keyword>
<evidence type="ECO:0000256" key="5">
    <source>
        <dbReference type="PROSITE-ProRule" id="PRU01022"/>
    </source>
</evidence>
<evidence type="ECO:0000256" key="2">
    <source>
        <dbReference type="ARBA" id="ARBA00022679"/>
    </source>
</evidence>
<keyword evidence="6" id="KW-0752">Steroid biosynthesis</keyword>
<comment type="pathway">
    <text evidence="6">Steroid metabolism.</text>
</comment>
<name>A0A433D6X1_9FUNG</name>
<evidence type="ECO:0000256" key="6">
    <source>
        <dbReference type="RuleBase" id="RU362025"/>
    </source>
</evidence>
<dbReference type="Pfam" id="PF08498">
    <property type="entry name" value="Sterol_MT_C"/>
    <property type="match status" value="1"/>
</dbReference>
<dbReference type="SUPFAM" id="SSF53335">
    <property type="entry name" value="S-adenosyl-L-methionine-dependent methyltransferases"/>
    <property type="match status" value="1"/>
</dbReference>
<evidence type="ECO:0000313" key="8">
    <source>
        <dbReference type="EMBL" id="RUP46573.1"/>
    </source>
</evidence>
<evidence type="ECO:0000256" key="4">
    <source>
        <dbReference type="ARBA" id="ARBA00038188"/>
    </source>
</evidence>
<keyword evidence="6" id="KW-0756">Sterol biosynthesis</keyword>
<dbReference type="InterPro" id="IPR050447">
    <property type="entry name" value="Erg6_SMT_methyltransf"/>
</dbReference>
<dbReference type="Proteomes" id="UP000268093">
    <property type="component" value="Unassembled WGS sequence"/>
</dbReference>
<keyword evidence="6" id="KW-0443">Lipid metabolism</keyword>
<proteinExistence type="inferred from homology"/>
<keyword evidence="2 5" id="KW-0808">Transferase</keyword>
<dbReference type="InterPro" id="IPR030384">
    <property type="entry name" value="MeTrfase_SMT"/>
</dbReference>
<dbReference type="EMBL" id="RBNI01005622">
    <property type="protein sequence ID" value="RUP46573.1"/>
    <property type="molecule type" value="Genomic_DNA"/>
</dbReference>
<accession>A0A433D6X1</accession>
<dbReference type="OrthoDB" id="540004at2759"/>
<dbReference type="AlphaFoldDB" id="A0A433D6X1"/>
<keyword evidence="9" id="KW-1185">Reference proteome</keyword>
<evidence type="ECO:0000256" key="1">
    <source>
        <dbReference type="ARBA" id="ARBA00022603"/>
    </source>
</evidence>
<dbReference type="InterPro" id="IPR013216">
    <property type="entry name" value="Methyltransf_11"/>
</dbReference>
<protein>
    <recommendedName>
        <fullName evidence="6">Sterol 24-C-methyltransferase</fullName>
        <ecNumber evidence="6">2.1.1.-</ecNumber>
    </recommendedName>
    <alternativeName>
        <fullName evidence="6">Delta(24)-sterol C-methyltransferase</fullName>
    </alternativeName>
</protein>
<keyword evidence="6" id="KW-1207">Sterol metabolism</keyword>
<feature type="domain" description="SAM-dependent methyltransferase Erg6/SMT-type" evidence="7">
    <location>
        <begin position="173"/>
        <end position="492"/>
    </location>
</feature>
<comment type="caution">
    <text evidence="8">The sequence shown here is derived from an EMBL/GenBank/DDBJ whole genome shotgun (WGS) entry which is preliminary data.</text>
</comment>
<dbReference type="InterPro" id="IPR029063">
    <property type="entry name" value="SAM-dependent_MTases_sf"/>
</dbReference>
<dbReference type="Pfam" id="PF08241">
    <property type="entry name" value="Methyltransf_11"/>
    <property type="match status" value="1"/>
</dbReference>